<dbReference type="GO" id="GO:0005576">
    <property type="term" value="C:extracellular region"/>
    <property type="evidence" value="ECO:0007669"/>
    <property type="project" value="UniProtKB-SubCell"/>
</dbReference>
<keyword evidence="8" id="KW-0527">Neuropeptide</keyword>
<dbReference type="GO" id="GO:0007218">
    <property type="term" value="P:neuropeptide signaling pathway"/>
    <property type="evidence" value="ECO:0007669"/>
    <property type="project" value="UniProtKB-KW"/>
</dbReference>
<keyword evidence="7" id="KW-0873">Pyrrolidone carboxylic acid</keyword>
<evidence type="ECO:0000313" key="10">
    <source>
        <dbReference type="EMBL" id="UXO98059.1"/>
    </source>
</evidence>
<dbReference type="InterPro" id="IPR010475">
    <property type="entry name" value="AKH/RPCH_hormone"/>
</dbReference>
<dbReference type="PROSITE" id="PS00256">
    <property type="entry name" value="AKH"/>
    <property type="match status" value="1"/>
</dbReference>
<dbReference type="InterPro" id="IPR002047">
    <property type="entry name" value="Adipokinetic_hormone_CS"/>
</dbReference>
<keyword evidence="3" id="KW-0964">Secreted</keyword>
<dbReference type="GO" id="GO:0005179">
    <property type="term" value="F:hormone activity"/>
    <property type="evidence" value="ECO:0007669"/>
    <property type="project" value="UniProtKB-KW"/>
</dbReference>
<proteinExistence type="evidence at transcript level"/>
<evidence type="ECO:0000256" key="2">
    <source>
        <dbReference type="ARBA" id="ARBA00006145"/>
    </source>
</evidence>
<reference evidence="10" key="1">
    <citation type="journal article" date="2022" name="J. Proteome Res.">
        <title>Neuropeptidomes of Tenebrio molitor L. and Zophobas atratus Fab. (Coleoptera, Polyphaga: Tenebrionidae).</title>
        <authorList>
            <person name="Marciniak P."/>
            <person name="Pacholska-Bogalska J."/>
            <person name="Ragionieri L."/>
        </authorList>
    </citation>
    <scope>NUCLEOTIDE SEQUENCE</scope>
    <source>
        <strain evidence="10">DN83876_c0_g1_i1</strain>
    </source>
</reference>
<evidence type="ECO:0000256" key="8">
    <source>
        <dbReference type="ARBA" id="ARBA00023320"/>
    </source>
</evidence>
<evidence type="ECO:0000256" key="4">
    <source>
        <dbReference type="ARBA" id="ARBA00022702"/>
    </source>
</evidence>
<name>A0A977SPY5_ZOPAT</name>
<evidence type="ECO:0000256" key="6">
    <source>
        <dbReference type="ARBA" id="ARBA00022815"/>
    </source>
</evidence>
<feature type="signal peptide" evidence="9">
    <location>
        <begin position="1"/>
        <end position="19"/>
    </location>
</feature>
<keyword evidence="6" id="KW-0027">Amidation</keyword>
<keyword evidence="4" id="KW-0372">Hormone</keyword>
<sequence>MHRVWLTVLLIALVGICAAQLNFSPNWGKRATSSAGGENDNCKESVDTIMLIYKIIQNEAQKLVECEKFSN</sequence>
<comment type="subcellular location">
    <subcellularLocation>
        <location evidence="1">Secreted</location>
    </subcellularLocation>
</comment>
<evidence type="ECO:0000256" key="5">
    <source>
        <dbReference type="ARBA" id="ARBA00022729"/>
    </source>
</evidence>
<keyword evidence="5 9" id="KW-0732">Signal</keyword>
<dbReference type="AlphaFoldDB" id="A0A977SPY5"/>
<protein>
    <submittedName>
        <fullName evidence="10">Adipokinetic hormone 1</fullName>
    </submittedName>
</protein>
<comment type="similarity">
    <text evidence="2">Belongs to the AKH/HRTH/RPCH family.</text>
</comment>
<accession>A0A977SPY5</accession>
<evidence type="ECO:0000256" key="9">
    <source>
        <dbReference type="SAM" id="SignalP"/>
    </source>
</evidence>
<feature type="chain" id="PRO_5037447658" evidence="9">
    <location>
        <begin position="20"/>
        <end position="71"/>
    </location>
</feature>
<evidence type="ECO:0000256" key="3">
    <source>
        <dbReference type="ARBA" id="ARBA00022525"/>
    </source>
</evidence>
<dbReference type="Pfam" id="PF06377">
    <property type="entry name" value="Adipokin_hormo"/>
    <property type="match status" value="1"/>
</dbReference>
<evidence type="ECO:0000256" key="7">
    <source>
        <dbReference type="ARBA" id="ARBA00023283"/>
    </source>
</evidence>
<dbReference type="EMBL" id="ON155921">
    <property type="protein sequence ID" value="UXO98059.1"/>
    <property type="molecule type" value="mRNA"/>
</dbReference>
<evidence type="ECO:0000256" key="1">
    <source>
        <dbReference type="ARBA" id="ARBA00004613"/>
    </source>
</evidence>
<organism evidence="10">
    <name type="scientific">Zophobas atratus</name>
    <name type="common">Giant mealworm beetle</name>
    <name type="synonym">Zophobas rugipes</name>
    <dbReference type="NCBI Taxonomy" id="7074"/>
    <lineage>
        <taxon>Eukaryota</taxon>
        <taxon>Metazoa</taxon>
        <taxon>Ecdysozoa</taxon>
        <taxon>Arthropoda</taxon>
        <taxon>Hexapoda</taxon>
        <taxon>Insecta</taxon>
        <taxon>Pterygota</taxon>
        <taxon>Neoptera</taxon>
        <taxon>Endopterygota</taxon>
        <taxon>Coleoptera</taxon>
        <taxon>Polyphaga</taxon>
        <taxon>Cucujiformia</taxon>
        <taxon>Tenebrionidae</taxon>
        <taxon>Zophobas</taxon>
    </lineage>
</organism>